<name>A0AAE0G8G5_9CHLO</name>
<feature type="compositionally biased region" description="Polar residues" evidence="1">
    <location>
        <begin position="1"/>
        <end position="10"/>
    </location>
</feature>
<comment type="caution">
    <text evidence="2">The sequence shown here is derived from an EMBL/GenBank/DDBJ whole genome shotgun (WGS) entry which is preliminary data.</text>
</comment>
<organism evidence="2 3">
    <name type="scientific">Cymbomonas tetramitiformis</name>
    <dbReference type="NCBI Taxonomy" id="36881"/>
    <lineage>
        <taxon>Eukaryota</taxon>
        <taxon>Viridiplantae</taxon>
        <taxon>Chlorophyta</taxon>
        <taxon>Pyramimonadophyceae</taxon>
        <taxon>Pyramimonadales</taxon>
        <taxon>Pyramimonadaceae</taxon>
        <taxon>Cymbomonas</taxon>
    </lineage>
</organism>
<gene>
    <name evidence="2" type="ORF">CYMTET_18187</name>
</gene>
<dbReference type="EMBL" id="LGRX02008399">
    <property type="protein sequence ID" value="KAK3273580.1"/>
    <property type="molecule type" value="Genomic_DNA"/>
</dbReference>
<proteinExistence type="predicted"/>
<dbReference type="AlphaFoldDB" id="A0AAE0G8G5"/>
<sequence>MDATSNTNGQQGVGKEAAGKVVSTKLQGQDALRVLMCEVRKGTLPHTLSLGQPEEAAQTLARLHAALGHPEILAEDMPPLQDELLSAARHCTGDVALLGRLVGLLCCVHRLLLVTTELKDGGDLSEKKAQWKAEAGKLRRLCVSRFHSAAQSFGGTALLELHLSQVQLTQVHLPAHELSSQVASAAANITLGAAKAVLMGSYSTLVKGVGQAVSAGMDAASQQLSQACFEQLKALSKPPAADVELLKEWLQERHDEHFQCGKGG</sequence>
<protein>
    <submittedName>
        <fullName evidence="2">Uncharacterized protein</fullName>
    </submittedName>
</protein>
<accession>A0AAE0G8G5</accession>
<evidence type="ECO:0000256" key="1">
    <source>
        <dbReference type="SAM" id="MobiDB-lite"/>
    </source>
</evidence>
<feature type="region of interest" description="Disordered" evidence="1">
    <location>
        <begin position="1"/>
        <end position="20"/>
    </location>
</feature>
<keyword evidence="3" id="KW-1185">Reference proteome</keyword>
<evidence type="ECO:0000313" key="2">
    <source>
        <dbReference type="EMBL" id="KAK3273580.1"/>
    </source>
</evidence>
<dbReference type="Proteomes" id="UP001190700">
    <property type="component" value="Unassembled WGS sequence"/>
</dbReference>
<evidence type="ECO:0000313" key="3">
    <source>
        <dbReference type="Proteomes" id="UP001190700"/>
    </source>
</evidence>
<reference evidence="2 3" key="1">
    <citation type="journal article" date="2015" name="Genome Biol. Evol.">
        <title>Comparative Genomics of a Bacterivorous Green Alga Reveals Evolutionary Causalities and Consequences of Phago-Mixotrophic Mode of Nutrition.</title>
        <authorList>
            <person name="Burns J.A."/>
            <person name="Paasch A."/>
            <person name="Narechania A."/>
            <person name="Kim E."/>
        </authorList>
    </citation>
    <scope>NUCLEOTIDE SEQUENCE [LARGE SCALE GENOMIC DNA]</scope>
    <source>
        <strain evidence="2 3">PLY_AMNH</strain>
    </source>
</reference>